<protein>
    <submittedName>
        <fullName evidence="5">ABC transporter ATP-binding protein</fullName>
    </submittedName>
</protein>
<dbReference type="EMBL" id="JBFOCI010000006">
    <property type="protein sequence ID" value="MEW9807919.1"/>
    <property type="molecule type" value="Genomic_DNA"/>
</dbReference>
<keyword evidence="2" id="KW-0547">Nucleotide-binding</keyword>
<evidence type="ECO:0000256" key="3">
    <source>
        <dbReference type="ARBA" id="ARBA00022840"/>
    </source>
</evidence>
<dbReference type="InterPro" id="IPR051120">
    <property type="entry name" value="ABC_AA/LPS_Transport"/>
</dbReference>
<comment type="caution">
    <text evidence="5">The sequence shown here is derived from an EMBL/GenBank/DDBJ whole genome shotgun (WGS) entry which is preliminary data.</text>
</comment>
<evidence type="ECO:0000256" key="1">
    <source>
        <dbReference type="ARBA" id="ARBA00022448"/>
    </source>
</evidence>
<evidence type="ECO:0000259" key="4">
    <source>
        <dbReference type="PROSITE" id="PS50893"/>
    </source>
</evidence>
<dbReference type="InterPro" id="IPR003593">
    <property type="entry name" value="AAA+_ATPase"/>
</dbReference>
<dbReference type="RefSeq" id="WP_367725122.1">
    <property type="nucleotide sequence ID" value="NZ_JBFOCI010000006.1"/>
</dbReference>
<dbReference type="GO" id="GO:0005524">
    <property type="term" value="F:ATP binding"/>
    <property type="evidence" value="ECO:0007669"/>
    <property type="project" value="UniProtKB-KW"/>
</dbReference>
<dbReference type="PROSITE" id="PS50893">
    <property type="entry name" value="ABC_TRANSPORTER_2"/>
    <property type="match status" value="1"/>
</dbReference>
<dbReference type="PANTHER" id="PTHR45772">
    <property type="entry name" value="CONSERVED COMPONENT OF ABC TRANSPORTER FOR NATURAL AMINO ACIDS-RELATED"/>
    <property type="match status" value="1"/>
</dbReference>
<dbReference type="InterPro" id="IPR003439">
    <property type="entry name" value="ABC_transporter-like_ATP-bd"/>
</dbReference>
<dbReference type="SUPFAM" id="SSF52540">
    <property type="entry name" value="P-loop containing nucleoside triphosphate hydrolases"/>
    <property type="match status" value="1"/>
</dbReference>
<dbReference type="Gene3D" id="3.40.50.300">
    <property type="entry name" value="P-loop containing nucleotide triphosphate hydrolases"/>
    <property type="match status" value="1"/>
</dbReference>
<dbReference type="Pfam" id="PF00005">
    <property type="entry name" value="ABC_tran"/>
    <property type="match status" value="1"/>
</dbReference>
<sequence>MTPLLSVSRLTRRFGGLMAVNGVSFDIAEGEVVGLLGPNGSGKTTALNMISGAMKPSGGEIQLRGEQIGGVSSHRIARKGIARTFQLVRVLPSLTVDENVVAALAFRGEPLWGDAARREADELLHRVGLGGRGGEAAEQLTYIDQKRVELARALAARPALLLLDEWLAGLNPTELRTGIGLIASLRDTGITILLVEHVMEAVRSLCARCVVMNAGSKIADGDTAGVLADPEVVRAYLGTGNA</sequence>
<dbReference type="SMART" id="SM00382">
    <property type="entry name" value="AAA"/>
    <property type="match status" value="1"/>
</dbReference>
<gene>
    <name evidence="5" type="ORF">ABUE31_18175</name>
</gene>
<keyword evidence="6" id="KW-1185">Reference proteome</keyword>
<evidence type="ECO:0000313" key="6">
    <source>
        <dbReference type="Proteomes" id="UP001556196"/>
    </source>
</evidence>
<evidence type="ECO:0000256" key="2">
    <source>
        <dbReference type="ARBA" id="ARBA00022741"/>
    </source>
</evidence>
<keyword evidence="3 5" id="KW-0067">ATP-binding</keyword>
<name>A0ABV3R3L0_9HYPH</name>
<dbReference type="InterPro" id="IPR027417">
    <property type="entry name" value="P-loop_NTPase"/>
</dbReference>
<proteinExistence type="predicted"/>
<feature type="domain" description="ABC transporter" evidence="4">
    <location>
        <begin position="5"/>
        <end position="239"/>
    </location>
</feature>
<keyword evidence="1" id="KW-0813">Transport</keyword>
<dbReference type="Pfam" id="PF12399">
    <property type="entry name" value="BCA_ABC_TP_C"/>
    <property type="match status" value="1"/>
</dbReference>
<evidence type="ECO:0000313" key="5">
    <source>
        <dbReference type="EMBL" id="MEW9807919.1"/>
    </source>
</evidence>
<accession>A0ABV3R3L0</accession>
<dbReference type="PANTHER" id="PTHR45772:SF9">
    <property type="entry name" value="CONSERVED COMPONENT OF ABC TRANSPORTER FOR NATURAL AMINO ACIDS"/>
    <property type="match status" value="1"/>
</dbReference>
<dbReference type="Proteomes" id="UP001556196">
    <property type="component" value="Unassembled WGS sequence"/>
</dbReference>
<dbReference type="InterPro" id="IPR032823">
    <property type="entry name" value="BCA_ABC_TP_C"/>
</dbReference>
<organism evidence="5 6">
    <name type="scientific">Mesorhizobium marinum</name>
    <dbReference type="NCBI Taxonomy" id="3228790"/>
    <lineage>
        <taxon>Bacteria</taxon>
        <taxon>Pseudomonadati</taxon>
        <taxon>Pseudomonadota</taxon>
        <taxon>Alphaproteobacteria</taxon>
        <taxon>Hyphomicrobiales</taxon>
        <taxon>Phyllobacteriaceae</taxon>
        <taxon>Mesorhizobium</taxon>
    </lineage>
</organism>
<reference evidence="5 6" key="1">
    <citation type="submission" date="2024-06" db="EMBL/GenBank/DDBJ databases">
        <authorList>
            <person name="Tuo L."/>
        </authorList>
    </citation>
    <scope>NUCLEOTIDE SEQUENCE [LARGE SCALE GENOMIC DNA]</scope>
    <source>
        <strain evidence="5 6">ZMM04-5</strain>
    </source>
</reference>